<dbReference type="InterPro" id="IPR026870">
    <property type="entry name" value="Zinc_ribbon_dom"/>
</dbReference>
<accession>A0A7D5I4F8</accession>
<dbReference type="AlphaFoldDB" id="A0A7D5I4F8"/>
<dbReference type="Proteomes" id="UP000509594">
    <property type="component" value="Chromosome"/>
</dbReference>
<organism evidence="3 4">
    <name type="scientific">Methanolobus zinderi</name>
    <dbReference type="NCBI Taxonomy" id="536044"/>
    <lineage>
        <taxon>Archaea</taxon>
        <taxon>Methanobacteriati</taxon>
        <taxon>Methanobacteriota</taxon>
        <taxon>Stenosarchaea group</taxon>
        <taxon>Methanomicrobia</taxon>
        <taxon>Methanosarcinales</taxon>
        <taxon>Methanosarcinaceae</taxon>
        <taxon>Methanolobus</taxon>
    </lineage>
</organism>
<keyword evidence="1" id="KW-1133">Transmembrane helix</keyword>
<dbReference type="Pfam" id="PF13240">
    <property type="entry name" value="Zn_Ribbon_1"/>
    <property type="match status" value="1"/>
</dbReference>
<evidence type="ECO:0000313" key="4">
    <source>
        <dbReference type="Proteomes" id="UP000509594"/>
    </source>
</evidence>
<keyword evidence="1" id="KW-0472">Membrane</keyword>
<dbReference type="RefSeq" id="WP_176964617.1">
    <property type="nucleotide sequence ID" value="NZ_CP058215.1"/>
</dbReference>
<name>A0A7D5I4F8_9EURY</name>
<dbReference type="EMBL" id="CP058215">
    <property type="protein sequence ID" value="QLC49561.1"/>
    <property type="molecule type" value="Genomic_DNA"/>
</dbReference>
<feature type="transmembrane region" description="Helical" evidence="1">
    <location>
        <begin position="71"/>
        <end position="91"/>
    </location>
</feature>
<feature type="transmembrane region" description="Helical" evidence="1">
    <location>
        <begin position="40"/>
        <end position="59"/>
    </location>
</feature>
<evidence type="ECO:0000256" key="1">
    <source>
        <dbReference type="SAM" id="Phobius"/>
    </source>
</evidence>
<protein>
    <submittedName>
        <fullName evidence="3">Zinc ribbon domain-containing protein</fullName>
    </submittedName>
</protein>
<feature type="domain" description="Zinc-ribbon" evidence="2">
    <location>
        <begin position="7"/>
        <end position="29"/>
    </location>
</feature>
<keyword evidence="1" id="KW-0812">Transmembrane</keyword>
<keyword evidence="4" id="KW-1185">Reference proteome</keyword>
<dbReference type="GeneID" id="55820903"/>
<proteinExistence type="predicted"/>
<evidence type="ECO:0000259" key="2">
    <source>
        <dbReference type="Pfam" id="PF13240"/>
    </source>
</evidence>
<reference evidence="3 4" key="1">
    <citation type="submission" date="2020-06" db="EMBL/GenBank/DDBJ databases">
        <title>Methanolobus halotolerans sp. nov., isolated from a saline lake Tus in Siberia.</title>
        <authorList>
            <person name="Shen Y."/>
            <person name="Chen S.-C."/>
            <person name="Lai M.-C."/>
            <person name="Huang H.-H."/>
            <person name="Chiu H.-H."/>
            <person name="Tang S.-L."/>
            <person name="Rogozin D.Y."/>
            <person name="Degermendzhy A.G."/>
        </authorList>
    </citation>
    <scope>NUCLEOTIDE SEQUENCE [LARGE SCALE GENOMIC DNA]</scope>
    <source>
        <strain evidence="3 4">DSM 21339</strain>
    </source>
</reference>
<sequence>MNSDKFYCTECGAENEVNSKYCRMCGTHLYATSTKKPGNVWYLLPIIFNIIGGIIAYFAIRNKNRQMAKNLLQIGLLIFVLVFGYIIFYPYPDTILMNVQTPSLVQSDQEFDIVVSIMNNGTEPQILGSIVIPDEYLEGIAIISSDPQFKQTSSTFGEEYHHYDIDIPAGKEQIITFKAIGINAGVFSARVWADTAGYPGMDVRTVVSNSNVSTNSSEELDITVV</sequence>
<gene>
    <name evidence="3" type="ORF">HWN40_04470</name>
</gene>
<evidence type="ECO:0000313" key="3">
    <source>
        <dbReference type="EMBL" id="QLC49561.1"/>
    </source>
</evidence>
<dbReference type="KEGG" id="mzi:HWN40_04470"/>